<dbReference type="Pfam" id="PF24681">
    <property type="entry name" value="Kelch_KLHDC2_KLHL20_DRC7"/>
    <property type="match status" value="1"/>
</dbReference>
<feature type="transmembrane region" description="Helical" evidence="3">
    <location>
        <begin position="649"/>
        <end position="669"/>
    </location>
</feature>
<keyword evidence="2" id="KW-0677">Repeat</keyword>
<evidence type="ECO:0000256" key="3">
    <source>
        <dbReference type="SAM" id="Phobius"/>
    </source>
</evidence>
<sequence>MSTATRNGNSLVMFGGKNSTDLYANDLYQITQTPETISWKILEQNNPPPGTLYGQAVITNNNNNMYLLGGSTNASSTQMSALQSYQYSFESNTWTASPNNSLVMTNTTPFPYNRKLHTATFDNQNNIYIYGGTFNNSIAFNDFFYMDSTTQEYTSLPTTGIPHYGHTASLLSNGKLVIIGGVVQDPAGYKTLMKMDTVFVFDTKAFTWENVTVTGLVRPSSRTSHSAVVTSDDRVIIFGGDNGYVPRQKYFLNAVAILDTKTWTWIVPSVSGIPPFRRSSASAGLLNGNYLTVSFGASRNLFFNDINVYDITRNKWLQSFAPEDNYGFQLTGGAIAGITVACIVLLVIILVLTRTFQRWIRWIARGLHSSIWKPRSGEPIWAETTRIILQVILFLIFSAFLVFVLLQAINSPNITQTIEKPVTSVQVPDVRFCFDGFPPYDSTDNRTPGVTCMTDIGNPCTGYVRPLNMSIFQPTFADSFGSVDCFLFRSPTDFILTSTLGQNNGSRLLFNFWGDQTIEHGSIHVSIYPKTMNPNTVIYNILDGPATLLMSISDWINNEIRDIQATNVFDIQPYSYSSLSYNLVDHIHLQSVGWNYIGISPISNSTPEVVSNFRQEAPNPKYPTNHADLGFIAIFPEAFVDTIKREVKVFTLVNALGFVGGILGLLITIQTWLFGFRPRSPWGVVHRWSMGDMKRSLLSGLQSKFRITESGVPLVHPVHNRHDQNDFMGCDYETEAQRIHRVEERVQMLELLFKAYYVDDEIFRSLNDANQAGEVNHTRDARVGGSHSVKDSGQFPPFSFLQASPRAQNMIDDDIPLVHIQHPDAHPHQLNTPVQKNDL</sequence>
<evidence type="ECO:0000313" key="5">
    <source>
        <dbReference type="Proteomes" id="UP000603453"/>
    </source>
</evidence>
<name>A0A8H7V6I5_9FUNG</name>
<evidence type="ECO:0000313" key="4">
    <source>
        <dbReference type="EMBL" id="KAG2203124.1"/>
    </source>
</evidence>
<keyword evidence="5" id="KW-1185">Reference proteome</keyword>
<evidence type="ECO:0000256" key="2">
    <source>
        <dbReference type="ARBA" id="ARBA00022737"/>
    </source>
</evidence>
<keyword evidence="1" id="KW-0880">Kelch repeat</keyword>
<keyword evidence="3" id="KW-0472">Membrane</keyword>
<accession>A0A8H7V6I5</accession>
<dbReference type="SUPFAM" id="SSF117281">
    <property type="entry name" value="Kelch motif"/>
    <property type="match status" value="1"/>
</dbReference>
<dbReference type="EMBL" id="JAEPRD010000054">
    <property type="protein sequence ID" value="KAG2203124.1"/>
    <property type="molecule type" value="Genomic_DNA"/>
</dbReference>
<dbReference type="InterPro" id="IPR015915">
    <property type="entry name" value="Kelch-typ_b-propeller"/>
</dbReference>
<feature type="transmembrane region" description="Helical" evidence="3">
    <location>
        <begin position="387"/>
        <end position="409"/>
    </location>
</feature>
<feature type="transmembrane region" description="Helical" evidence="3">
    <location>
        <begin position="326"/>
        <end position="352"/>
    </location>
</feature>
<proteinExistence type="predicted"/>
<evidence type="ECO:0000256" key="1">
    <source>
        <dbReference type="ARBA" id="ARBA00022441"/>
    </source>
</evidence>
<keyword evidence="3" id="KW-0812">Transmembrane</keyword>
<evidence type="ECO:0008006" key="6">
    <source>
        <dbReference type="Google" id="ProtNLM"/>
    </source>
</evidence>
<dbReference type="PANTHER" id="PTHR46093:SF18">
    <property type="entry name" value="FIBRONECTIN TYPE-III DOMAIN-CONTAINING PROTEIN"/>
    <property type="match status" value="1"/>
</dbReference>
<dbReference type="Gene3D" id="2.120.10.80">
    <property type="entry name" value="Kelch-type beta propeller"/>
    <property type="match status" value="2"/>
</dbReference>
<keyword evidence="3" id="KW-1133">Transmembrane helix</keyword>
<dbReference type="AlphaFoldDB" id="A0A8H7V6I5"/>
<protein>
    <recommendedName>
        <fullName evidence="6">Galactose oxidase</fullName>
    </recommendedName>
</protein>
<dbReference type="OrthoDB" id="432528at2759"/>
<reference evidence="4" key="1">
    <citation type="submission" date="2020-12" db="EMBL/GenBank/DDBJ databases">
        <title>Metabolic potential, ecology and presence of endohyphal bacteria is reflected in genomic diversity of Mucoromycotina.</title>
        <authorList>
            <person name="Muszewska A."/>
            <person name="Okrasinska A."/>
            <person name="Steczkiewicz K."/>
            <person name="Drgas O."/>
            <person name="Orlowska M."/>
            <person name="Perlinska-Lenart U."/>
            <person name="Aleksandrzak-Piekarczyk T."/>
            <person name="Szatraj K."/>
            <person name="Zielenkiewicz U."/>
            <person name="Pilsyk S."/>
            <person name="Malc E."/>
            <person name="Mieczkowski P."/>
            <person name="Kruszewska J.S."/>
            <person name="Biernat P."/>
            <person name="Pawlowska J."/>
        </authorList>
    </citation>
    <scope>NUCLEOTIDE SEQUENCE</scope>
    <source>
        <strain evidence="4">WA0000017839</strain>
    </source>
</reference>
<comment type="caution">
    <text evidence="4">The sequence shown here is derived from an EMBL/GenBank/DDBJ whole genome shotgun (WGS) entry which is preliminary data.</text>
</comment>
<dbReference type="Proteomes" id="UP000603453">
    <property type="component" value="Unassembled WGS sequence"/>
</dbReference>
<gene>
    <name evidence="4" type="ORF">INT47_004931</name>
</gene>
<organism evidence="4 5">
    <name type="scientific">Mucor saturninus</name>
    <dbReference type="NCBI Taxonomy" id="64648"/>
    <lineage>
        <taxon>Eukaryota</taxon>
        <taxon>Fungi</taxon>
        <taxon>Fungi incertae sedis</taxon>
        <taxon>Mucoromycota</taxon>
        <taxon>Mucoromycotina</taxon>
        <taxon>Mucoromycetes</taxon>
        <taxon>Mucorales</taxon>
        <taxon>Mucorineae</taxon>
        <taxon>Mucoraceae</taxon>
        <taxon>Mucor</taxon>
    </lineage>
</organism>
<dbReference type="PANTHER" id="PTHR46093">
    <property type="entry name" value="ACYL-COA-BINDING DOMAIN-CONTAINING PROTEIN 5"/>
    <property type="match status" value="1"/>
</dbReference>